<dbReference type="GO" id="GO:0010181">
    <property type="term" value="F:FMN binding"/>
    <property type="evidence" value="ECO:0007669"/>
    <property type="project" value="InterPro"/>
</dbReference>
<dbReference type="STRING" id="117157.SAMN04489717_0414"/>
<keyword evidence="4" id="KW-1185">Reference proteome</keyword>
<proteinExistence type="predicted"/>
<dbReference type="InterPro" id="IPR007329">
    <property type="entry name" value="FMN-bd"/>
</dbReference>
<dbReference type="OrthoDB" id="8099475at2"/>
<feature type="compositionally biased region" description="Low complexity" evidence="1">
    <location>
        <begin position="28"/>
        <end position="54"/>
    </location>
</feature>
<gene>
    <name evidence="3" type="ORF">SAMN04489717_0414</name>
</gene>
<evidence type="ECO:0000256" key="1">
    <source>
        <dbReference type="SAM" id="MobiDB-lite"/>
    </source>
</evidence>
<evidence type="ECO:0000313" key="4">
    <source>
        <dbReference type="Proteomes" id="UP000198983"/>
    </source>
</evidence>
<accession>A0A1H1LLY3</accession>
<feature type="region of interest" description="Disordered" evidence="1">
    <location>
        <begin position="28"/>
        <end position="104"/>
    </location>
</feature>
<dbReference type="SMART" id="SM00900">
    <property type="entry name" value="FMN_bind"/>
    <property type="match status" value="1"/>
</dbReference>
<dbReference type="GO" id="GO:0016020">
    <property type="term" value="C:membrane"/>
    <property type="evidence" value="ECO:0007669"/>
    <property type="project" value="InterPro"/>
</dbReference>
<dbReference type="Gene3D" id="3.90.1010.20">
    <property type="match status" value="1"/>
</dbReference>
<sequence length="201" mass="20425">MKRIVLTALTTITGIVLLLGVKSQTGAPGLATAAAPGAGATGSGSTATKRTPTPKVTPTPTADPTPRKKKLTATKKPSTGTKTRATPRAKAAPKVQAAPKKVVPKPKPVTKVKVAGETADTPYGPVQVQVTLVGHRITDVTALQLPGGNQRSSEIAGFSAPELRKEALSAQSAHIDSVSGATYTSEGYRTSLQSALDKAGA</sequence>
<dbReference type="AlphaFoldDB" id="A0A1H1LLY3"/>
<dbReference type="EMBL" id="LT629732">
    <property type="protein sequence ID" value="SDR75536.1"/>
    <property type="molecule type" value="Genomic_DNA"/>
</dbReference>
<evidence type="ECO:0000313" key="3">
    <source>
        <dbReference type="EMBL" id="SDR75536.1"/>
    </source>
</evidence>
<reference evidence="3 4" key="1">
    <citation type="submission" date="2016-10" db="EMBL/GenBank/DDBJ databases">
        <authorList>
            <person name="de Groot N.N."/>
        </authorList>
    </citation>
    <scope>NUCLEOTIDE SEQUENCE [LARGE SCALE GENOMIC DNA]</scope>
    <source>
        <strain evidence="3 4">DSM 22024</strain>
    </source>
</reference>
<dbReference type="Pfam" id="PF04205">
    <property type="entry name" value="FMN_bind"/>
    <property type="match status" value="1"/>
</dbReference>
<evidence type="ECO:0000259" key="2">
    <source>
        <dbReference type="SMART" id="SM00900"/>
    </source>
</evidence>
<feature type="compositionally biased region" description="Low complexity" evidence="1">
    <location>
        <begin position="81"/>
        <end position="101"/>
    </location>
</feature>
<dbReference type="RefSeq" id="WP_092650025.1">
    <property type="nucleotide sequence ID" value="NZ_LT629732.1"/>
</dbReference>
<feature type="domain" description="FMN-binding" evidence="2">
    <location>
        <begin position="122"/>
        <end position="199"/>
    </location>
</feature>
<name>A0A1H1LLY3_9ACTN</name>
<protein>
    <submittedName>
        <fullName evidence="3">FMN-binding domain-containing protein</fullName>
    </submittedName>
</protein>
<dbReference type="Proteomes" id="UP000198983">
    <property type="component" value="Chromosome I"/>
</dbReference>
<organism evidence="3 4">
    <name type="scientific">Actinopolymorpha singaporensis</name>
    <dbReference type="NCBI Taxonomy" id="117157"/>
    <lineage>
        <taxon>Bacteria</taxon>
        <taxon>Bacillati</taxon>
        <taxon>Actinomycetota</taxon>
        <taxon>Actinomycetes</taxon>
        <taxon>Propionibacteriales</taxon>
        <taxon>Actinopolymorphaceae</taxon>
        <taxon>Actinopolymorpha</taxon>
    </lineage>
</organism>